<dbReference type="RefSeq" id="WP_200310190.1">
    <property type="nucleotide sequence ID" value="NZ_JAENIM010000016.1"/>
</dbReference>
<comment type="subcellular location">
    <subcellularLocation>
        <location evidence="1">Cell membrane</location>
        <topology evidence="1">Multi-pass membrane protein</topology>
    </subcellularLocation>
    <subcellularLocation>
        <location evidence="6">Membrane</location>
        <topology evidence="6">Multi-pass membrane protein</topology>
    </subcellularLocation>
</comment>
<evidence type="ECO:0000256" key="7">
    <source>
        <dbReference type="SAM" id="Coils"/>
    </source>
</evidence>
<sequence>MKKLITLWVCSAMAATSLFAENDSIKQDLKLAIEKLSEQRAEIAQEKPQLAKAFENTKADLLERRRQVRLARMTEADRESLLKELKRRKHTEGQDIQYLSGLTRDFGIKFENALLAGEKEAYKSTFDQLLGAKSLSTKDQLTQGVKVLELGVDRLDQLMGGAVVAGKASAVSGEVKTGNYYLAGPLAWFVADDSSLAGSVVYEKGSAIPMVSQGNAGDVKYLAAGGEAKVMVDVTGGKAQALAELSFDRWSLFKKGGFWIWPIISIALISLICALIKATQIYRVSTPSDGWLAQILEAVREGELENAKEICDRAYHPVGGLIKKSIDFIKAGPDVVEEVVYEQLIGVQSKLQTWLSFIAITAATAPLIGLLGTVSGMIKTFNVITVVGTSDPRPLAGGISEALVTTLFGLIVAIPALILHALLSRRCQGISQAAEKLGLTFVNGLRGGSEEKAN</sequence>
<keyword evidence="3 8" id="KW-0812">Transmembrane</keyword>
<keyword evidence="5 8" id="KW-0472">Membrane</keyword>
<dbReference type="GO" id="GO:0017038">
    <property type="term" value="P:protein import"/>
    <property type="evidence" value="ECO:0007669"/>
    <property type="project" value="TreeGrafter"/>
</dbReference>
<accession>A0A8J7SI19</accession>
<dbReference type="EMBL" id="JAENIM010000016">
    <property type="protein sequence ID" value="MBK1790151.1"/>
    <property type="molecule type" value="Genomic_DNA"/>
</dbReference>
<dbReference type="InterPro" id="IPR050790">
    <property type="entry name" value="ExbB/TolQ_transport"/>
</dbReference>
<evidence type="ECO:0000313" key="12">
    <source>
        <dbReference type="Proteomes" id="UP000624703"/>
    </source>
</evidence>
<keyword evidence="2" id="KW-1003">Cell membrane</keyword>
<evidence type="ECO:0000256" key="9">
    <source>
        <dbReference type="SAM" id="SignalP"/>
    </source>
</evidence>
<feature type="domain" description="MotA/TolQ/ExbB proton channel" evidence="10">
    <location>
        <begin position="330"/>
        <end position="435"/>
    </location>
</feature>
<evidence type="ECO:0000256" key="1">
    <source>
        <dbReference type="ARBA" id="ARBA00004651"/>
    </source>
</evidence>
<feature type="chain" id="PRO_5035317040" evidence="9">
    <location>
        <begin position="21"/>
        <end position="454"/>
    </location>
</feature>
<evidence type="ECO:0000259" key="10">
    <source>
        <dbReference type="Pfam" id="PF01618"/>
    </source>
</evidence>
<reference evidence="11" key="1">
    <citation type="submission" date="2021-01" db="EMBL/GenBank/DDBJ databases">
        <title>Modified the classification status of verrucomicrobia.</title>
        <authorList>
            <person name="Feng X."/>
        </authorList>
    </citation>
    <scope>NUCLEOTIDE SEQUENCE</scope>
    <source>
        <strain evidence="11">_KCTC 22039</strain>
    </source>
</reference>
<keyword evidence="6" id="KW-0813">Transport</keyword>
<feature type="coiled-coil region" evidence="7">
    <location>
        <begin position="22"/>
        <end position="53"/>
    </location>
</feature>
<feature type="transmembrane region" description="Helical" evidence="8">
    <location>
        <begin position="354"/>
        <end position="378"/>
    </location>
</feature>
<keyword evidence="7" id="KW-0175">Coiled coil</keyword>
<dbReference type="InterPro" id="IPR002898">
    <property type="entry name" value="MotA_ExbB_proton_chnl"/>
</dbReference>
<proteinExistence type="inferred from homology"/>
<evidence type="ECO:0000256" key="4">
    <source>
        <dbReference type="ARBA" id="ARBA00022989"/>
    </source>
</evidence>
<feature type="transmembrane region" description="Helical" evidence="8">
    <location>
        <begin position="398"/>
        <end position="423"/>
    </location>
</feature>
<protein>
    <submittedName>
        <fullName evidence="11">MotA/TolQ/ExbB proton channel family protein</fullName>
    </submittedName>
</protein>
<organism evidence="11 12">
    <name type="scientific">Persicirhabdus sediminis</name>
    <dbReference type="NCBI Taxonomy" id="454144"/>
    <lineage>
        <taxon>Bacteria</taxon>
        <taxon>Pseudomonadati</taxon>
        <taxon>Verrucomicrobiota</taxon>
        <taxon>Verrucomicrobiia</taxon>
        <taxon>Verrucomicrobiales</taxon>
        <taxon>Verrucomicrobiaceae</taxon>
        <taxon>Persicirhabdus</taxon>
    </lineage>
</organism>
<feature type="signal peptide" evidence="9">
    <location>
        <begin position="1"/>
        <end position="20"/>
    </location>
</feature>
<keyword evidence="12" id="KW-1185">Reference proteome</keyword>
<dbReference type="Proteomes" id="UP000624703">
    <property type="component" value="Unassembled WGS sequence"/>
</dbReference>
<dbReference type="GO" id="GO:0005886">
    <property type="term" value="C:plasma membrane"/>
    <property type="evidence" value="ECO:0007669"/>
    <property type="project" value="UniProtKB-SubCell"/>
</dbReference>
<evidence type="ECO:0000313" key="11">
    <source>
        <dbReference type="EMBL" id="MBK1790151.1"/>
    </source>
</evidence>
<comment type="similarity">
    <text evidence="6">Belongs to the exbB/tolQ family.</text>
</comment>
<evidence type="ECO:0000256" key="2">
    <source>
        <dbReference type="ARBA" id="ARBA00022475"/>
    </source>
</evidence>
<keyword evidence="4 8" id="KW-1133">Transmembrane helix</keyword>
<name>A0A8J7SI19_9BACT</name>
<dbReference type="PANTHER" id="PTHR30625:SF11">
    <property type="entry name" value="MOTA_TOLQ_EXBB PROTON CHANNEL DOMAIN-CONTAINING PROTEIN"/>
    <property type="match status" value="1"/>
</dbReference>
<comment type="caution">
    <text evidence="11">The sequence shown here is derived from an EMBL/GenBank/DDBJ whole genome shotgun (WGS) entry which is preliminary data.</text>
</comment>
<feature type="transmembrane region" description="Helical" evidence="8">
    <location>
        <begin position="258"/>
        <end position="276"/>
    </location>
</feature>
<dbReference type="AlphaFoldDB" id="A0A8J7SI19"/>
<evidence type="ECO:0000256" key="3">
    <source>
        <dbReference type="ARBA" id="ARBA00022692"/>
    </source>
</evidence>
<evidence type="ECO:0000256" key="8">
    <source>
        <dbReference type="SAM" id="Phobius"/>
    </source>
</evidence>
<keyword evidence="9" id="KW-0732">Signal</keyword>
<gene>
    <name evidence="11" type="ORF">JIN82_03160</name>
</gene>
<evidence type="ECO:0000256" key="6">
    <source>
        <dbReference type="RuleBase" id="RU004057"/>
    </source>
</evidence>
<evidence type="ECO:0000256" key="5">
    <source>
        <dbReference type="ARBA" id="ARBA00023136"/>
    </source>
</evidence>
<keyword evidence="6" id="KW-0653">Protein transport</keyword>
<dbReference type="Pfam" id="PF01618">
    <property type="entry name" value="MotA_ExbB"/>
    <property type="match status" value="1"/>
</dbReference>
<dbReference type="PANTHER" id="PTHR30625">
    <property type="entry name" value="PROTEIN TOLQ"/>
    <property type="match status" value="1"/>
</dbReference>